<organism evidence="1 2">
    <name type="scientific">Xanthobacter autotrophicus (strain ATCC BAA-1158 / Py2)</name>
    <dbReference type="NCBI Taxonomy" id="78245"/>
    <lineage>
        <taxon>Bacteria</taxon>
        <taxon>Pseudomonadati</taxon>
        <taxon>Pseudomonadota</taxon>
        <taxon>Alphaproteobacteria</taxon>
        <taxon>Hyphomicrobiales</taxon>
        <taxon>Xanthobacteraceae</taxon>
        <taxon>Xanthobacter</taxon>
    </lineage>
</organism>
<dbReference type="EMBL" id="CP000782">
    <property type="protein sequence ID" value="ABS70294.1"/>
    <property type="molecule type" value="Genomic_DNA"/>
</dbReference>
<dbReference type="HOGENOM" id="CLU_3013249_0_0_5"/>
<name>A7IQJ8_XANP2</name>
<geneLocation type="plasmid" evidence="1 2">
    <name>pXAUT01</name>
</geneLocation>
<dbReference type="KEGG" id="xau:Xaut_5097"/>
<evidence type="ECO:0000313" key="2">
    <source>
        <dbReference type="Proteomes" id="UP000002417"/>
    </source>
</evidence>
<sequence length="56" mass="6187">MHILMDCIKAIDREVGLPFGRFFLMTHGNWGDSDVGQAIAQGLKVQAGASVRLRCR</sequence>
<dbReference type="OrthoDB" id="9076234at2"/>
<accession>A7IQJ8</accession>
<dbReference type="Proteomes" id="UP000002417">
    <property type="component" value="Plasmid pXAUT01"/>
</dbReference>
<keyword evidence="1" id="KW-0614">Plasmid</keyword>
<reference evidence="1 2" key="1">
    <citation type="submission" date="2007-07" db="EMBL/GenBank/DDBJ databases">
        <title>Complete sequence of plasmid pXAUT01 of Xanthobacter autotrophicus Py2.</title>
        <authorList>
            <consortium name="US DOE Joint Genome Institute"/>
            <person name="Copeland A."/>
            <person name="Lucas S."/>
            <person name="Lapidus A."/>
            <person name="Barry K."/>
            <person name="Glavina del Rio T."/>
            <person name="Hammon N."/>
            <person name="Israni S."/>
            <person name="Dalin E."/>
            <person name="Tice H."/>
            <person name="Pitluck S."/>
            <person name="Sims D."/>
            <person name="Brettin T."/>
            <person name="Bruce D."/>
            <person name="Detter J.C."/>
            <person name="Han C."/>
            <person name="Tapia R."/>
            <person name="Brainard J."/>
            <person name="Schmutz J."/>
            <person name="Larimer F."/>
            <person name="Land M."/>
            <person name="Hauser L."/>
            <person name="Kyrpides N."/>
            <person name="Kim E."/>
            <person name="Ensigns S.A."/>
            <person name="Richardson P."/>
        </authorList>
    </citation>
    <scope>NUCLEOTIDE SEQUENCE [LARGE SCALE GENOMIC DNA]</scope>
    <source>
        <strain evidence="2">ATCC BAA-1158 / Py2</strain>
        <plasmid evidence="2">Plasmid pXAUT01</plasmid>
    </source>
</reference>
<dbReference type="AlphaFoldDB" id="A7IQJ8"/>
<keyword evidence="2" id="KW-1185">Reference proteome</keyword>
<protein>
    <submittedName>
        <fullName evidence="1">Uncharacterized protein</fullName>
    </submittedName>
</protein>
<evidence type="ECO:0000313" key="1">
    <source>
        <dbReference type="EMBL" id="ABS70294.1"/>
    </source>
</evidence>
<gene>
    <name evidence="1" type="ordered locus">Xaut_5097</name>
</gene>
<proteinExistence type="predicted"/>